<gene>
    <name evidence="1" type="ORF">H0A72_00895</name>
</gene>
<dbReference type="Pfam" id="PF11136">
    <property type="entry name" value="DUF2889"/>
    <property type="match status" value="1"/>
</dbReference>
<dbReference type="RefSeq" id="WP_180152951.1">
    <property type="nucleotide sequence ID" value="NZ_JACCEM010000001.1"/>
</dbReference>
<dbReference type="Proteomes" id="UP000559809">
    <property type="component" value="Unassembled WGS sequence"/>
</dbReference>
<dbReference type="InterPro" id="IPR021312">
    <property type="entry name" value="DUF2889"/>
</dbReference>
<accession>A0A853FUK4</accession>
<proteinExistence type="predicted"/>
<name>A0A853FUK4_9BURK</name>
<organism evidence="1 2">
    <name type="scientific">Parapusillimonas granuli</name>
    <dbReference type="NCBI Taxonomy" id="380911"/>
    <lineage>
        <taxon>Bacteria</taxon>
        <taxon>Pseudomonadati</taxon>
        <taxon>Pseudomonadota</taxon>
        <taxon>Betaproteobacteria</taxon>
        <taxon>Burkholderiales</taxon>
        <taxon>Alcaligenaceae</taxon>
        <taxon>Parapusillimonas</taxon>
    </lineage>
</organism>
<dbReference type="EMBL" id="JACCEM010000001">
    <property type="protein sequence ID" value="NYT47857.1"/>
    <property type="molecule type" value="Genomic_DNA"/>
</dbReference>
<evidence type="ECO:0000313" key="1">
    <source>
        <dbReference type="EMBL" id="NYT47857.1"/>
    </source>
</evidence>
<protein>
    <submittedName>
        <fullName evidence="1">DUF2889 domain-containing protein</fullName>
    </submittedName>
</protein>
<comment type="caution">
    <text evidence="1">The sequence shown here is derived from an EMBL/GenBank/DDBJ whole genome shotgun (WGS) entry which is preliminary data.</text>
</comment>
<keyword evidence="2" id="KW-1185">Reference proteome</keyword>
<evidence type="ECO:0000313" key="2">
    <source>
        <dbReference type="Proteomes" id="UP000559809"/>
    </source>
</evidence>
<sequence>MKEAAPLPPGLAQKSAEPGVSRKKIHRRTIVIDGYRRSDGLWDIEGEIQDVKAVDHVLKTHVHPAHTPIHSMKLRITVDDTLTIRAAEAVTLAAPYNPDCGSVAPVYAGLVGLRIQAGFRGELAKVVGGARGCTHITELVGNLATVAVQTTAGLLPAKETDKPLQLGACHAYRDSGTLVREHFPKWYRAPETKE</sequence>
<reference evidence="1 2" key="1">
    <citation type="submission" date="2020-07" db="EMBL/GenBank/DDBJ databases">
        <title>Taxonomic revisions and descriptions of new bacterial species based on genomic comparisons in the high-G+C-content subgroup of the family Alcaligenaceae.</title>
        <authorList>
            <person name="Szabo A."/>
            <person name="Felfoldi T."/>
        </authorList>
    </citation>
    <scope>NUCLEOTIDE SEQUENCE [LARGE SCALE GENOMIC DNA]</scope>
    <source>
        <strain evidence="1 2">LMG 24012</strain>
    </source>
</reference>
<dbReference type="AlphaFoldDB" id="A0A853FUK4"/>